<evidence type="ECO:0000256" key="3">
    <source>
        <dbReference type="ARBA" id="ARBA00004141"/>
    </source>
</evidence>
<feature type="transmembrane region" description="Helical" evidence="18">
    <location>
        <begin position="829"/>
        <end position="847"/>
    </location>
</feature>
<feature type="region of interest" description="Disordered" evidence="17">
    <location>
        <begin position="1564"/>
        <end position="1596"/>
    </location>
</feature>
<evidence type="ECO:0000256" key="18">
    <source>
        <dbReference type="SAM" id="Phobius"/>
    </source>
</evidence>
<dbReference type="EC" id="4.6.1.1" evidence="4"/>
<feature type="transmembrane region" description="Helical" evidence="18">
    <location>
        <begin position="636"/>
        <end position="659"/>
    </location>
</feature>
<dbReference type="Pfam" id="PF16214">
    <property type="entry name" value="AC_N"/>
    <property type="match status" value="1"/>
</dbReference>
<dbReference type="InterPro" id="IPR018297">
    <property type="entry name" value="A/G_cyclase_CS"/>
</dbReference>
<dbReference type="EnsemblMetazoa" id="XM_038013421.1">
    <property type="protein sequence ID" value="XP_037869349.1"/>
    <property type="gene ID" value="LOC101741402"/>
</dbReference>
<evidence type="ECO:0000313" key="20">
    <source>
        <dbReference type="EnsemblMetazoa" id="XP_037869349.1"/>
    </source>
</evidence>
<dbReference type="GeneID" id="101741402"/>
<feature type="transmembrane region" description="Helical" evidence="18">
    <location>
        <begin position="44"/>
        <end position="61"/>
    </location>
</feature>
<keyword evidence="7" id="KW-0677">Repeat</keyword>
<evidence type="ECO:0000313" key="21">
    <source>
        <dbReference type="Proteomes" id="UP000005204"/>
    </source>
</evidence>
<dbReference type="PROSITE" id="PS00452">
    <property type="entry name" value="GUANYLATE_CYCLASE_1"/>
    <property type="match status" value="2"/>
</dbReference>
<feature type="compositionally biased region" description="Pro residues" evidence="17">
    <location>
        <begin position="1192"/>
        <end position="1226"/>
    </location>
</feature>
<evidence type="ECO:0000256" key="13">
    <source>
        <dbReference type="ARBA" id="ARBA00023136"/>
    </source>
</evidence>
<dbReference type="FunFam" id="3.30.70.1230:FF:000001">
    <property type="entry name" value="Adenylate cyclase"/>
    <property type="match status" value="1"/>
</dbReference>
<feature type="transmembrane region" description="Helical" evidence="18">
    <location>
        <begin position="73"/>
        <end position="90"/>
    </location>
</feature>
<feature type="transmembrane region" description="Helical" evidence="18">
    <location>
        <begin position="793"/>
        <end position="809"/>
    </location>
</feature>
<feature type="region of interest" description="Disordered" evidence="17">
    <location>
        <begin position="1102"/>
        <end position="1126"/>
    </location>
</feature>
<keyword evidence="5 18" id="KW-0812">Transmembrane</keyword>
<evidence type="ECO:0000256" key="12">
    <source>
        <dbReference type="ARBA" id="ARBA00022998"/>
    </source>
</evidence>
<feature type="compositionally biased region" description="Low complexity" evidence="17">
    <location>
        <begin position="1260"/>
        <end position="1282"/>
    </location>
</feature>
<keyword evidence="13 18" id="KW-0472">Membrane</keyword>
<dbReference type="Gene3D" id="3.30.70.1230">
    <property type="entry name" value="Nucleotide cyclase"/>
    <property type="match status" value="2"/>
</dbReference>
<dbReference type="GO" id="GO:0035556">
    <property type="term" value="P:intracellular signal transduction"/>
    <property type="evidence" value="ECO:0007669"/>
    <property type="project" value="InterPro"/>
</dbReference>
<feature type="domain" description="Guanylate cyclase" evidence="19">
    <location>
        <begin position="273"/>
        <end position="400"/>
    </location>
</feature>
<feature type="region of interest" description="Disordered" evidence="17">
    <location>
        <begin position="1370"/>
        <end position="1398"/>
    </location>
</feature>
<sequence>MDHAVKAMTARGPLARLVTRRRFESAELEELYARYACKLQRSSVGSALALWAVLAAALAAVEATRGWRRAPQVGVLSIHAVLCSGLAWWCGRTDGVAPERRLPRACWLALAGGGAVLAATLPAWSPGAAAEGAVHVVWAVFAAYALLPVGAPVAAAFGIVLPTVHTIAAALVAHRFPYHVWQQMLGNVVVFVCVNVVGALMHSLMETAQRRAFLDTRNCIAARLDMEDENEKLERLLLSVLPQHVAMEMKNDIISPVEGQFHKIYIQKHEQVSILFADIVGFTVLASQCSAQELVRLLNELFGRFDQLANDNHCLRIKILGDCYYCVSGLPEPRSDHARCTVEMGLDMIDGIASVVEATDVQLNMRVGIHTGRVLCGVLGLRKWQYDVWSNDVTLANNMEAGGEPGRVHITQATLECLGGAYEVEPGHGASRNAYLRDHSVQTYFIIPPPRRRKMCLSSTAGLGTGSRRKLSFKNVSNVVVQLLHSIKFNVDVPFSNMAASPQELKANAARKVLDLQRALHAEPGSAEALRVAALRADDVSGSPSRAPHNHTFDALLQHHALRAHHTNKVTEKFKRPLKKRHSSVYHQPTNRVNKYLAQAIDARSVHREKATHVHLLTLCFKQADKEAQYRASTDGGWAGSLGAALGALVAAGTLQAAILPRTTILLLLFVTAFAWSAAVLALTLAARLRLIPCDVSRPFALRNAITTFTLVLGYAVGQVNVVTCRKVDVCRNLTENVTMDDISMASDDVASLLWSSADHRACPVPLYVTLGCCLSMLAVAGFLRLPILIKGILLYVMTAGYMVVILAYHKDLFDCYDLMTEPGPVGSAYVACAWTLALALAVLLHARQTEWTARLDFLWQVQARDEKRDMDALQASNRRILFNLLPAHVATHFLDNQFRTNMDLYHQSYQRVGVVFASITNYHEFYMELDGNNQGMECLRLLNEIIADFDELLGEDRFSAIDKIKTVGSTYMAAVGLIPDKKMADEVSTRKHMATLVEFVFSMRDKLKDINDNSYNNFMLRVGINVGPVVAGVIGARKPQYDIWGNTVNVASRMDSTGLPNHTQVTEEVYHVLKDMPYQFVCRGKVKVKGKGEMTTYFLTDRAPTNGTAQNPANPPSTNPATAYGGVATPLAMLQNSARRAAAQPSRLPPVREASVAGENEPLLPTNSQQINGNNHKGSKGRRNKDSIPEEAPPPPPPHGMSNPRWPPPRALVPPWPRPQEPRPPVAHKRRPPTRLPRPRSSESLPLTRSPRVHSSADELSSLTRSPSLSSSDESYSRTTDASPSPPRISQWLPASRPNRSSPNQPYDYPPSRATKPVSNHINEIYSKHKISKKPSLDDKFLDVDHQKEDEKLPRTIINLLQTSAKRDGCCQTDKKEGRMGQRASSFSSSGSRPNNFKHFNHDSVDVYTKRSPSDVACVPPFEREIQRLLEDKNLIKSNPPKLERKELKLDLRSQNPSLDSVRNNNNNNNSSPLHAVGLAAIAQLARQDAPPAAPAGDFPGVLPTDVVVQLPSPTHSREQRSTPQFERKAEALAMKEKHEKEIQERLQSRVTTSNLREMGLYGESQSEWSSSCSEGEGDGDCGHPESTGYTTDDPALENVSMLNEAGLTDAEAALSDVNSCYLDRDDDVSSRASSRLLDSEALVSLESLSAIYDSDEPAHRYLANIRTVSESITRNFGQPAHVTDAESDV</sequence>
<evidence type="ECO:0000259" key="19">
    <source>
        <dbReference type="PROSITE" id="PS50125"/>
    </source>
</evidence>
<dbReference type="InterPro" id="IPR009398">
    <property type="entry name" value="Adcy_conserved_dom"/>
</dbReference>
<feature type="transmembrane region" description="Helical" evidence="18">
    <location>
        <begin position="765"/>
        <end position="786"/>
    </location>
</feature>
<keyword evidence="15 16" id="KW-0456">Lyase</keyword>
<dbReference type="SMART" id="SM00044">
    <property type="entry name" value="CYCc"/>
    <property type="match status" value="2"/>
</dbReference>
<keyword evidence="14" id="KW-0325">Glycoprotein</keyword>
<evidence type="ECO:0000256" key="16">
    <source>
        <dbReference type="RuleBase" id="RU000405"/>
    </source>
</evidence>
<reference evidence="21" key="1">
    <citation type="journal article" date="2008" name="Insect Biochem. Mol. Biol.">
        <title>The genome of a lepidopteran model insect, the silkworm Bombyx mori.</title>
        <authorList>
            <consortium name="International Silkworm Genome Consortium"/>
        </authorList>
    </citation>
    <scope>NUCLEOTIDE SEQUENCE [LARGE SCALE GENOMIC DNA]</scope>
    <source>
        <strain evidence="21">p50T</strain>
    </source>
</reference>
<comment type="catalytic activity">
    <reaction evidence="1">
        <text>ATP = 3',5'-cyclic AMP + diphosphate</text>
        <dbReference type="Rhea" id="RHEA:15389"/>
        <dbReference type="ChEBI" id="CHEBI:30616"/>
        <dbReference type="ChEBI" id="CHEBI:33019"/>
        <dbReference type="ChEBI" id="CHEBI:58165"/>
        <dbReference type="EC" id="4.6.1.1"/>
    </reaction>
</comment>
<feature type="compositionally biased region" description="Basic and acidic residues" evidence="17">
    <location>
        <begin position="1370"/>
        <end position="1381"/>
    </location>
</feature>
<dbReference type="PANTHER" id="PTHR45627">
    <property type="entry name" value="ADENYLATE CYCLASE TYPE 1"/>
    <property type="match status" value="1"/>
</dbReference>
<dbReference type="Pfam" id="PF00211">
    <property type="entry name" value="Guanylate_cyc"/>
    <property type="match status" value="2"/>
</dbReference>
<dbReference type="RefSeq" id="XP_037869349.1">
    <property type="nucleotide sequence ID" value="XM_038013421.2"/>
</dbReference>
<comment type="subcellular location">
    <subcellularLocation>
        <location evidence="3">Membrane</location>
        <topology evidence="3">Multi-pass membrane protein</topology>
    </subcellularLocation>
</comment>
<evidence type="ECO:0000256" key="11">
    <source>
        <dbReference type="ARBA" id="ARBA00022989"/>
    </source>
</evidence>
<evidence type="ECO:0000256" key="1">
    <source>
        <dbReference type="ARBA" id="ARBA00001593"/>
    </source>
</evidence>
<keyword evidence="12" id="KW-0115">cAMP biosynthesis</keyword>
<evidence type="ECO:0000256" key="17">
    <source>
        <dbReference type="SAM" id="MobiDB-lite"/>
    </source>
</evidence>
<keyword evidence="6" id="KW-0479">Metal-binding</keyword>
<dbReference type="GO" id="GO:0006171">
    <property type="term" value="P:cAMP biosynthetic process"/>
    <property type="evidence" value="ECO:0007669"/>
    <property type="project" value="UniProtKB-KW"/>
</dbReference>
<dbReference type="Proteomes" id="UP000005204">
    <property type="component" value="Unassembled WGS sequence"/>
</dbReference>
<evidence type="ECO:0000256" key="10">
    <source>
        <dbReference type="ARBA" id="ARBA00022842"/>
    </source>
</evidence>
<feature type="transmembrane region" description="Helical" evidence="18">
    <location>
        <begin position="180"/>
        <end position="201"/>
    </location>
</feature>
<feature type="transmembrane region" description="Helical" evidence="18">
    <location>
        <begin position="665"/>
        <end position="688"/>
    </location>
</feature>
<comment type="similarity">
    <text evidence="16">Belongs to the adenylyl cyclase class-4/guanylyl cyclase family.</text>
</comment>
<evidence type="ECO:0000256" key="7">
    <source>
        <dbReference type="ARBA" id="ARBA00022737"/>
    </source>
</evidence>
<evidence type="ECO:0000256" key="9">
    <source>
        <dbReference type="ARBA" id="ARBA00022840"/>
    </source>
</evidence>
<dbReference type="SMR" id="A0A8R2QUU9"/>
<evidence type="ECO:0000256" key="14">
    <source>
        <dbReference type="ARBA" id="ARBA00023180"/>
    </source>
</evidence>
<feature type="domain" description="Guanylate cyclase" evidence="19">
    <location>
        <begin position="914"/>
        <end position="1056"/>
    </location>
</feature>
<dbReference type="CDD" id="cd07302">
    <property type="entry name" value="CHD"/>
    <property type="match status" value="2"/>
</dbReference>
<dbReference type="InterPro" id="IPR029787">
    <property type="entry name" value="Nucleotide_cyclase"/>
</dbReference>
<reference evidence="20" key="2">
    <citation type="submission" date="2022-06" db="UniProtKB">
        <authorList>
            <consortium name="EnsemblMetazoa"/>
        </authorList>
    </citation>
    <scope>IDENTIFICATION</scope>
    <source>
        <strain evidence="20">p50T (Dazao)</strain>
    </source>
</reference>
<feature type="transmembrane region" description="Helical" evidence="18">
    <location>
        <begin position="700"/>
        <end position="718"/>
    </location>
</feature>
<keyword evidence="21" id="KW-1185">Reference proteome</keyword>
<dbReference type="GO" id="GO:0004016">
    <property type="term" value="F:adenylate cyclase activity"/>
    <property type="evidence" value="ECO:0007669"/>
    <property type="project" value="UniProtKB-EC"/>
</dbReference>
<evidence type="ECO:0000256" key="5">
    <source>
        <dbReference type="ARBA" id="ARBA00022692"/>
    </source>
</evidence>
<feature type="transmembrane region" description="Helical" evidence="18">
    <location>
        <begin position="102"/>
        <end position="121"/>
    </location>
</feature>
<evidence type="ECO:0000256" key="2">
    <source>
        <dbReference type="ARBA" id="ARBA00001946"/>
    </source>
</evidence>
<dbReference type="PANTHER" id="PTHR45627:SF26">
    <property type="entry name" value="ADENYLATE CYCLASE TYPE 1"/>
    <property type="match status" value="1"/>
</dbReference>
<keyword evidence="9" id="KW-0067">ATP-binding</keyword>
<comment type="cofactor">
    <cofactor evidence="2">
        <name>Mg(2+)</name>
        <dbReference type="ChEBI" id="CHEBI:18420"/>
    </cofactor>
</comment>
<dbReference type="PROSITE" id="PS50125">
    <property type="entry name" value="GUANYLATE_CYCLASE_2"/>
    <property type="match status" value="2"/>
</dbReference>
<keyword evidence="10" id="KW-0460">Magnesium</keyword>
<dbReference type="InterPro" id="IPR001054">
    <property type="entry name" value="A/G_cyclase"/>
</dbReference>
<name>A0A8R2QUU9_BOMMO</name>
<organism evidence="20 21">
    <name type="scientific">Bombyx mori</name>
    <name type="common">Silk moth</name>
    <dbReference type="NCBI Taxonomy" id="7091"/>
    <lineage>
        <taxon>Eukaryota</taxon>
        <taxon>Metazoa</taxon>
        <taxon>Ecdysozoa</taxon>
        <taxon>Arthropoda</taxon>
        <taxon>Hexapoda</taxon>
        <taxon>Insecta</taxon>
        <taxon>Pterygota</taxon>
        <taxon>Neoptera</taxon>
        <taxon>Endopterygota</taxon>
        <taxon>Lepidoptera</taxon>
        <taxon>Glossata</taxon>
        <taxon>Ditrysia</taxon>
        <taxon>Bombycoidea</taxon>
        <taxon>Bombycidae</taxon>
        <taxon>Bombycinae</taxon>
        <taxon>Bombyx</taxon>
    </lineage>
</organism>
<dbReference type="GO" id="GO:0046872">
    <property type="term" value="F:metal ion binding"/>
    <property type="evidence" value="ECO:0007669"/>
    <property type="project" value="UniProtKB-KW"/>
</dbReference>
<feature type="compositionally biased region" description="Low complexity" evidence="17">
    <location>
        <begin position="1564"/>
        <end position="1576"/>
    </location>
</feature>
<keyword evidence="8" id="KW-0547">Nucleotide-binding</keyword>
<dbReference type="Pfam" id="PF06327">
    <property type="entry name" value="Adcy_cons_dom"/>
    <property type="match status" value="1"/>
</dbReference>
<evidence type="ECO:0000256" key="6">
    <source>
        <dbReference type="ARBA" id="ARBA00022723"/>
    </source>
</evidence>
<feature type="region of interest" description="Disordered" evidence="17">
    <location>
        <begin position="1138"/>
        <end position="1319"/>
    </location>
</feature>
<proteinExistence type="inferred from homology"/>
<dbReference type="KEGG" id="bmor:101741402"/>
<evidence type="ECO:0000256" key="8">
    <source>
        <dbReference type="ARBA" id="ARBA00022741"/>
    </source>
</evidence>
<dbReference type="GO" id="GO:0005524">
    <property type="term" value="F:ATP binding"/>
    <property type="evidence" value="ECO:0007669"/>
    <property type="project" value="UniProtKB-KW"/>
</dbReference>
<dbReference type="GO" id="GO:0005886">
    <property type="term" value="C:plasma membrane"/>
    <property type="evidence" value="ECO:0007669"/>
    <property type="project" value="InterPro"/>
</dbReference>
<evidence type="ECO:0000256" key="4">
    <source>
        <dbReference type="ARBA" id="ARBA00012201"/>
    </source>
</evidence>
<protein>
    <recommendedName>
        <fullName evidence="4">adenylate cyclase</fullName>
        <ecNumber evidence="4">4.6.1.1</ecNumber>
    </recommendedName>
</protein>
<dbReference type="GO" id="GO:0007189">
    <property type="term" value="P:adenylate cyclase-activating G protein-coupled receptor signaling pathway"/>
    <property type="evidence" value="ECO:0007669"/>
    <property type="project" value="TreeGrafter"/>
</dbReference>
<dbReference type="InterPro" id="IPR032628">
    <property type="entry name" value="AC_N"/>
</dbReference>
<keyword evidence="11 18" id="KW-1133">Transmembrane helix</keyword>
<evidence type="ECO:0000256" key="15">
    <source>
        <dbReference type="ARBA" id="ARBA00023239"/>
    </source>
</evidence>
<dbReference type="FunFam" id="3.30.70.1230:FF:000002">
    <property type="entry name" value="Adenylate cyclase"/>
    <property type="match status" value="1"/>
</dbReference>
<dbReference type="SUPFAM" id="SSF55073">
    <property type="entry name" value="Nucleotide cyclase"/>
    <property type="match status" value="2"/>
</dbReference>
<feature type="compositionally biased region" description="Polar residues" evidence="17">
    <location>
        <begin position="1166"/>
        <end position="1177"/>
    </location>
</feature>
<accession>A0A8R2QUU9</accession>